<organism evidence="2 3">
    <name type="scientific">Prorocentrum cordatum</name>
    <dbReference type="NCBI Taxonomy" id="2364126"/>
    <lineage>
        <taxon>Eukaryota</taxon>
        <taxon>Sar</taxon>
        <taxon>Alveolata</taxon>
        <taxon>Dinophyceae</taxon>
        <taxon>Prorocentrales</taxon>
        <taxon>Prorocentraceae</taxon>
        <taxon>Prorocentrum</taxon>
    </lineage>
</organism>
<proteinExistence type="predicted"/>
<feature type="region of interest" description="Disordered" evidence="1">
    <location>
        <begin position="54"/>
        <end position="115"/>
    </location>
</feature>
<dbReference type="Proteomes" id="UP001189429">
    <property type="component" value="Unassembled WGS sequence"/>
</dbReference>
<dbReference type="EMBL" id="CAUYUJ010022220">
    <property type="protein sequence ID" value="CAK0909584.1"/>
    <property type="molecule type" value="Genomic_DNA"/>
</dbReference>
<name>A0ABN9YBT0_9DINO</name>
<accession>A0ABN9YBT0</accession>
<protein>
    <submittedName>
        <fullName evidence="2">Uncharacterized protein</fullName>
    </submittedName>
</protein>
<sequence>MTNPPPSHLPPHPLSRSCGGGLLERIAAFFGNGGAHGAAPHAAAPGWGRAAGASMAELSLGPQGGRAGAEPAERRGEEPPLAAPGGGPPPGPDEDGLDAQAWDVRRGGADEPGAGALLAAQAARGGATW</sequence>
<gene>
    <name evidence="2" type="ORF">PCOR1329_LOCUS83957</name>
</gene>
<evidence type="ECO:0000256" key="1">
    <source>
        <dbReference type="SAM" id="MobiDB-lite"/>
    </source>
</evidence>
<reference evidence="2" key="1">
    <citation type="submission" date="2023-10" db="EMBL/GenBank/DDBJ databases">
        <authorList>
            <person name="Chen Y."/>
            <person name="Shah S."/>
            <person name="Dougan E. K."/>
            <person name="Thang M."/>
            <person name="Chan C."/>
        </authorList>
    </citation>
    <scope>NUCLEOTIDE SEQUENCE [LARGE SCALE GENOMIC DNA]</scope>
</reference>
<comment type="caution">
    <text evidence="2">The sequence shown here is derived from an EMBL/GenBank/DDBJ whole genome shotgun (WGS) entry which is preliminary data.</text>
</comment>
<evidence type="ECO:0000313" key="2">
    <source>
        <dbReference type="EMBL" id="CAK0909584.1"/>
    </source>
</evidence>
<keyword evidence="3" id="KW-1185">Reference proteome</keyword>
<evidence type="ECO:0000313" key="3">
    <source>
        <dbReference type="Proteomes" id="UP001189429"/>
    </source>
</evidence>